<evidence type="ECO:0000259" key="3">
    <source>
        <dbReference type="PROSITE" id="PS51352"/>
    </source>
</evidence>
<dbReference type="RefSeq" id="WP_135206619.1">
    <property type="nucleotide sequence ID" value="NZ_SPVF01000105.1"/>
</dbReference>
<dbReference type="Gene3D" id="3.40.30.10">
    <property type="entry name" value="Glutaredoxin"/>
    <property type="match status" value="1"/>
</dbReference>
<dbReference type="GO" id="GO:0015036">
    <property type="term" value="F:disulfide oxidoreductase activity"/>
    <property type="evidence" value="ECO:0007669"/>
    <property type="project" value="UniProtKB-ARBA"/>
</dbReference>
<dbReference type="InterPro" id="IPR050553">
    <property type="entry name" value="Thioredoxin_ResA/DsbE_sf"/>
</dbReference>
<comment type="caution">
    <text evidence="4">The sequence shown here is derived from an EMBL/GenBank/DDBJ whole genome shotgun (WGS) entry which is preliminary data.</text>
</comment>
<accession>A0A4Y9SJL0</accession>
<dbReference type="CDD" id="cd02966">
    <property type="entry name" value="TlpA_like_family"/>
    <property type="match status" value="1"/>
</dbReference>
<dbReference type="InterPro" id="IPR036249">
    <property type="entry name" value="Thioredoxin-like_sf"/>
</dbReference>
<dbReference type="GO" id="GO:0016209">
    <property type="term" value="F:antioxidant activity"/>
    <property type="evidence" value="ECO:0007669"/>
    <property type="project" value="InterPro"/>
</dbReference>
<keyword evidence="2" id="KW-0732">Signal</keyword>
<proteinExistence type="predicted"/>
<dbReference type="PANTHER" id="PTHR42852:SF17">
    <property type="entry name" value="THIOREDOXIN-LIKE PROTEIN HI_1115"/>
    <property type="match status" value="1"/>
</dbReference>
<dbReference type="PANTHER" id="PTHR42852">
    <property type="entry name" value="THIOL:DISULFIDE INTERCHANGE PROTEIN DSBE"/>
    <property type="match status" value="1"/>
</dbReference>
<feature type="chain" id="PRO_5021457118" evidence="2">
    <location>
        <begin position="20"/>
        <end position="159"/>
    </location>
</feature>
<feature type="signal peptide" evidence="2">
    <location>
        <begin position="1"/>
        <end position="19"/>
    </location>
</feature>
<dbReference type="InterPro" id="IPR017937">
    <property type="entry name" value="Thioredoxin_CS"/>
</dbReference>
<sequence length="159" mass="17020">MFRPLLAALLCACALQVQAAPFTLTDTAGATHALADYRGKWVVVNVWASWCAPCLAEMPELEALSRGHADLVVLGLAADGLDARRVDQFAQRLGVSYPVIAGDDQALRQFRLRAFPTTVVYNPQGEQALVKEGRVTRAEIEGLIAAAQAARPGLALNAH</sequence>
<keyword evidence="1" id="KW-0676">Redox-active center</keyword>
<gene>
    <name evidence="4" type="ORF">E4L96_07635</name>
</gene>
<evidence type="ECO:0000313" key="4">
    <source>
        <dbReference type="EMBL" id="TFW22596.1"/>
    </source>
</evidence>
<dbReference type="Pfam" id="PF00578">
    <property type="entry name" value="AhpC-TSA"/>
    <property type="match status" value="1"/>
</dbReference>
<dbReference type="PROSITE" id="PS00194">
    <property type="entry name" value="THIOREDOXIN_1"/>
    <property type="match status" value="1"/>
</dbReference>
<dbReference type="EMBL" id="SPVF01000105">
    <property type="protein sequence ID" value="TFW22596.1"/>
    <property type="molecule type" value="Genomic_DNA"/>
</dbReference>
<dbReference type="PROSITE" id="PS51352">
    <property type="entry name" value="THIOREDOXIN_2"/>
    <property type="match status" value="1"/>
</dbReference>
<evidence type="ECO:0000256" key="1">
    <source>
        <dbReference type="ARBA" id="ARBA00023284"/>
    </source>
</evidence>
<reference evidence="4 5" key="1">
    <citation type="submission" date="2019-03" db="EMBL/GenBank/DDBJ databases">
        <title>Draft Genome Sequence of Massilia arenosa sp. nov., a Novel Massilia Species Isolated from a Sandy-loam Maize Soil.</title>
        <authorList>
            <person name="Raths R."/>
            <person name="Peta V."/>
            <person name="Bucking H."/>
        </authorList>
    </citation>
    <scope>NUCLEOTIDE SEQUENCE [LARGE SCALE GENOMIC DNA]</scope>
    <source>
        <strain evidence="4 5">MC02</strain>
    </source>
</reference>
<keyword evidence="5" id="KW-1185">Reference proteome</keyword>
<feature type="domain" description="Thioredoxin" evidence="3">
    <location>
        <begin position="13"/>
        <end position="149"/>
    </location>
</feature>
<dbReference type="InterPro" id="IPR000866">
    <property type="entry name" value="AhpC/TSA"/>
</dbReference>
<dbReference type="AlphaFoldDB" id="A0A4Y9SJL0"/>
<dbReference type="InterPro" id="IPR013766">
    <property type="entry name" value="Thioredoxin_domain"/>
</dbReference>
<name>A0A4Y9SJL0_9BURK</name>
<protein>
    <submittedName>
        <fullName evidence="4">TlpA family protein disulfide reductase</fullName>
    </submittedName>
</protein>
<dbReference type="SUPFAM" id="SSF52833">
    <property type="entry name" value="Thioredoxin-like"/>
    <property type="match status" value="1"/>
</dbReference>
<dbReference type="OrthoDB" id="9811352at2"/>
<evidence type="ECO:0000313" key="5">
    <source>
        <dbReference type="Proteomes" id="UP000298438"/>
    </source>
</evidence>
<dbReference type="Proteomes" id="UP000298438">
    <property type="component" value="Unassembled WGS sequence"/>
</dbReference>
<organism evidence="4 5">
    <name type="scientific">Zemynaea arenosa</name>
    <dbReference type="NCBI Taxonomy" id="2561931"/>
    <lineage>
        <taxon>Bacteria</taxon>
        <taxon>Pseudomonadati</taxon>
        <taxon>Pseudomonadota</taxon>
        <taxon>Betaproteobacteria</taxon>
        <taxon>Burkholderiales</taxon>
        <taxon>Oxalobacteraceae</taxon>
        <taxon>Telluria group</taxon>
        <taxon>Zemynaea</taxon>
    </lineage>
</organism>
<evidence type="ECO:0000256" key="2">
    <source>
        <dbReference type="SAM" id="SignalP"/>
    </source>
</evidence>